<organism evidence="1 2">
    <name type="scientific">Pseudovibrio axinellae</name>
    <dbReference type="NCBI Taxonomy" id="989403"/>
    <lineage>
        <taxon>Bacteria</taxon>
        <taxon>Pseudomonadati</taxon>
        <taxon>Pseudomonadota</taxon>
        <taxon>Alphaproteobacteria</taxon>
        <taxon>Hyphomicrobiales</taxon>
        <taxon>Stappiaceae</taxon>
        <taxon>Pseudovibrio</taxon>
    </lineage>
</organism>
<keyword evidence="2" id="KW-1185">Reference proteome</keyword>
<dbReference type="PATRIC" id="fig|989403.3.peg.3673"/>
<protein>
    <submittedName>
        <fullName evidence="1">Uncharacterized protein</fullName>
    </submittedName>
</protein>
<dbReference type="Proteomes" id="UP000076577">
    <property type="component" value="Unassembled WGS sequence"/>
</dbReference>
<dbReference type="EMBL" id="LMCB01000044">
    <property type="protein sequence ID" value="KZL16794.1"/>
    <property type="molecule type" value="Genomic_DNA"/>
</dbReference>
<accession>A0A165WQL1</accession>
<gene>
    <name evidence="1" type="ORF">PsAD2_03411</name>
</gene>
<comment type="caution">
    <text evidence="1">The sequence shown here is derived from an EMBL/GenBank/DDBJ whole genome shotgun (WGS) entry which is preliminary data.</text>
</comment>
<dbReference type="AlphaFoldDB" id="A0A165WQL1"/>
<sequence>MDWTQLVSTTGVQLSINTPSFSLAGGGVQKVGVNVALGTCAKKIERYC</sequence>
<proteinExistence type="predicted"/>
<name>A0A165WQL1_9HYPH</name>
<evidence type="ECO:0000313" key="2">
    <source>
        <dbReference type="Proteomes" id="UP000076577"/>
    </source>
</evidence>
<reference evidence="1 2" key="1">
    <citation type="journal article" date="2016" name="Front. Microbiol.">
        <title>Comparative Genomic Analysis Reveals a Diverse Repertoire of Genes Involved in Prokaryote-Eukaryote Interactions within the Pseudovibrio Genus.</title>
        <authorList>
            <person name="Romano S."/>
            <person name="Fernandez-Guerra A."/>
            <person name="Reen F.J."/>
            <person name="Glockner F.O."/>
            <person name="Crowley S.P."/>
            <person name="O'Sullivan O."/>
            <person name="Cotter P.D."/>
            <person name="Adams C."/>
            <person name="Dobson A.D."/>
            <person name="O'Gara F."/>
        </authorList>
    </citation>
    <scope>NUCLEOTIDE SEQUENCE [LARGE SCALE GENOMIC DNA]</scope>
    <source>
        <strain evidence="1 2">Ad2</strain>
    </source>
</reference>
<evidence type="ECO:0000313" key="1">
    <source>
        <dbReference type="EMBL" id="KZL16794.1"/>
    </source>
</evidence>